<dbReference type="GeneID" id="119726568"/>
<dbReference type="RefSeq" id="XP_038054233.1">
    <property type="nucleotide sequence ID" value="XM_038198305.1"/>
</dbReference>
<dbReference type="OrthoDB" id="10001532at2759"/>
<dbReference type="OMA" id="DCYEDSK"/>
<dbReference type="EnsemblMetazoa" id="XM_038198305.1">
    <property type="protein sequence ID" value="XP_038054233.1"/>
    <property type="gene ID" value="LOC119726568"/>
</dbReference>
<reference evidence="2" key="1">
    <citation type="submission" date="2022-11" db="UniProtKB">
        <authorList>
            <consortium name="EnsemblMetazoa"/>
        </authorList>
    </citation>
    <scope>IDENTIFICATION</scope>
</reference>
<evidence type="ECO:0000313" key="3">
    <source>
        <dbReference type="Proteomes" id="UP000887568"/>
    </source>
</evidence>
<protein>
    <submittedName>
        <fullName evidence="2">Uncharacterized protein</fullName>
    </submittedName>
</protein>
<dbReference type="Proteomes" id="UP000887568">
    <property type="component" value="Unplaced"/>
</dbReference>
<evidence type="ECO:0000256" key="1">
    <source>
        <dbReference type="SAM" id="MobiDB-lite"/>
    </source>
</evidence>
<accession>A0A913ZR30</accession>
<name>A0A913ZR30_PATMI</name>
<keyword evidence="3" id="KW-1185">Reference proteome</keyword>
<proteinExistence type="predicted"/>
<sequence length="309" mass="34650">MAKKDPSATLRYIEEVNGQLSEEIRQLRQGDYTKLFKQSRSFIDGLQRSPKGRTTTYGPSVTTIGSVRDCYEDSKRLDKDRPTHFTTVIGHFLALVDALRTLAQRVREWIGDPIGELTVHDRQRETARKIKSEIEFWEMFLGEHNDFTDLHKHKTLEEFRGLNTGEVPLWGAVVNLVPVLLKTADGIADLSAKWCSTTHRLGMGIYEQRPSSGAQAGSRPESRTRGGSATGGQRPASRSAGAKKTPERSGTGGGSNQRKTYADKMDEKYKGRISLLERPPWKPASQIPHNLYPQLHIHLGDPTNNVPYN</sequence>
<organism evidence="2 3">
    <name type="scientific">Patiria miniata</name>
    <name type="common">Bat star</name>
    <name type="synonym">Asterina miniata</name>
    <dbReference type="NCBI Taxonomy" id="46514"/>
    <lineage>
        <taxon>Eukaryota</taxon>
        <taxon>Metazoa</taxon>
        <taxon>Echinodermata</taxon>
        <taxon>Eleutherozoa</taxon>
        <taxon>Asterozoa</taxon>
        <taxon>Asteroidea</taxon>
        <taxon>Valvatacea</taxon>
        <taxon>Valvatida</taxon>
        <taxon>Asterinidae</taxon>
        <taxon>Patiria</taxon>
    </lineage>
</organism>
<feature type="region of interest" description="Disordered" evidence="1">
    <location>
        <begin position="205"/>
        <end position="266"/>
    </location>
</feature>
<evidence type="ECO:0000313" key="2">
    <source>
        <dbReference type="EnsemblMetazoa" id="XP_038054233.1"/>
    </source>
</evidence>
<dbReference type="AlphaFoldDB" id="A0A913ZR30"/>